<comment type="subcellular location">
    <subcellularLocation>
        <location evidence="2 12">Cell inner membrane</location>
        <topology evidence="2 12">Single-pass membrane protein</topology>
    </subcellularLocation>
</comment>
<evidence type="ECO:0000256" key="5">
    <source>
        <dbReference type="ARBA" id="ARBA00022448"/>
    </source>
</evidence>
<keyword evidence="5 12" id="KW-0813">Transport</keyword>
<keyword evidence="14" id="KW-1185">Reference proteome</keyword>
<comment type="caution">
    <text evidence="13">The sequence shown here is derived from an EMBL/GenBank/DDBJ whole genome shotgun (WGS) entry which is preliminary data.</text>
</comment>
<evidence type="ECO:0000256" key="10">
    <source>
        <dbReference type="ARBA" id="ARBA00022989"/>
    </source>
</evidence>
<reference evidence="13 14" key="1">
    <citation type="submission" date="2018-02" db="EMBL/GenBank/DDBJ databases">
        <title>Genomic Encyclopedia of Archaeal and Bacterial Type Strains, Phase II (KMG-II): from individual species to whole genera.</title>
        <authorList>
            <person name="Goeker M."/>
        </authorList>
    </citation>
    <scope>NUCLEOTIDE SEQUENCE [LARGE SCALE GENOMIC DNA]</scope>
    <source>
        <strain evidence="13 14">DSM 18921</strain>
    </source>
</reference>
<evidence type="ECO:0000256" key="2">
    <source>
        <dbReference type="ARBA" id="ARBA00004377"/>
    </source>
</evidence>
<keyword evidence="9 12" id="KW-0201">Cytochrome c-type biogenesis</keyword>
<evidence type="ECO:0000256" key="6">
    <source>
        <dbReference type="ARBA" id="ARBA00022475"/>
    </source>
</evidence>
<evidence type="ECO:0000256" key="8">
    <source>
        <dbReference type="ARBA" id="ARBA00022692"/>
    </source>
</evidence>
<keyword evidence="6 12" id="KW-1003">Cell membrane</keyword>
<sequence length="51" mass="5801">MVELGKYAGTVLGAYGVTIVLILGLVWQSLRQSARMRKRLEDQERRMGRHG</sequence>
<accession>A0A2S8SCT7</accession>
<dbReference type="Pfam" id="PF04995">
    <property type="entry name" value="CcmD"/>
    <property type="match status" value="1"/>
</dbReference>
<dbReference type="GO" id="GO:0015886">
    <property type="term" value="P:heme transport"/>
    <property type="evidence" value="ECO:0007669"/>
    <property type="project" value="InterPro"/>
</dbReference>
<keyword evidence="7 12" id="KW-0997">Cell inner membrane</keyword>
<dbReference type="Proteomes" id="UP000238338">
    <property type="component" value="Unassembled WGS sequence"/>
</dbReference>
<keyword evidence="8 12" id="KW-0812">Transmembrane</keyword>
<evidence type="ECO:0000256" key="7">
    <source>
        <dbReference type="ARBA" id="ARBA00022519"/>
    </source>
</evidence>
<evidence type="ECO:0000256" key="11">
    <source>
        <dbReference type="ARBA" id="ARBA00023136"/>
    </source>
</evidence>
<organism evidence="13 14">
    <name type="scientific">Albidovulum denitrificans</name>
    <dbReference type="NCBI Taxonomy" id="404881"/>
    <lineage>
        <taxon>Bacteria</taxon>
        <taxon>Pseudomonadati</taxon>
        <taxon>Pseudomonadota</taxon>
        <taxon>Alphaproteobacteria</taxon>
        <taxon>Rhodobacterales</taxon>
        <taxon>Paracoccaceae</taxon>
        <taxon>Albidovulum</taxon>
    </lineage>
</organism>
<protein>
    <recommendedName>
        <fullName evidence="4 12">Heme exporter protein D</fullName>
    </recommendedName>
</protein>
<dbReference type="GO" id="GO:0005886">
    <property type="term" value="C:plasma membrane"/>
    <property type="evidence" value="ECO:0007669"/>
    <property type="project" value="UniProtKB-SubCell"/>
</dbReference>
<evidence type="ECO:0000256" key="3">
    <source>
        <dbReference type="ARBA" id="ARBA00008741"/>
    </source>
</evidence>
<proteinExistence type="inferred from homology"/>
<evidence type="ECO:0000256" key="12">
    <source>
        <dbReference type="RuleBase" id="RU363101"/>
    </source>
</evidence>
<dbReference type="InterPro" id="IPR007078">
    <property type="entry name" value="Haem_export_protD_CcmD"/>
</dbReference>
<gene>
    <name evidence="13" type="ORF">LX70_00436</name>
</gene>
<evidence type="ECO:0000313" key="14">
    <source>
        <dbReference type="Proteomes" id="UP000238338"/>
    </source>
</evidence>
<dbReference type="GO" id="GO:0017004">
    <property type="term" value="P:cytochrome complex assembly"/>
    <property type="evidence" value="ECO:0007669"/>
    <property type="project" value="UniProtKB-KW"/>
</dbReference>
<name>A0A2S8SCT7_9RHOB</name>
<evidence type="ECO:0000256" key="4">
    <source>
        <dbReference type="ARBA" id="ARBA00016461"/>
    </source>
</evidence>
<evidence type="ECO:0000256" key="9">
    <source>
        <dbReference type="ARBA" id="ARBA00022748"/>
    </source>
</evidence>
<keyword evidence="10 12" id="KW-1133">Transmembrane helix</keyword>
<keyword evidence="11 12" id="KW-0472">Membrane</keyword>
<dbReference type="RefSeq" id="WP_342747658.1">
    <property type="nucleotide sequence ID" value="NZ_PVEP01000001.1"/>
</dbReference>
<comment type="function">
    <text evidence="1 12">Required for the export of heme to the periplasm for the biogenesis of c-type cytochromes.</text>
</comment>
<comment type="similarity">
    <text evidence="3 12">Belongs to the CcmD/CycX/HelD family.</text>
</comment>
<dbReference type="NCBIfam" id="TIGR03141">
    <property type="entry name" value="cytochro_ccmD"/>
    <property type="match status" value="1"/>
</dbReference>
<dbReference type="EMBL" id="PVEP01000001">
    <property type="protein sequence ID" value="PQV58624.1"/>
    <property type="molecule type" value="Genomic_DNA"/>
</dbReference>
<evidence type="ECO:0000256" key="1">
    <source>
        <dbReference type="ARBA" id="ARBA00002442"/>
    </source>
</evidence>
<dbReference type="AlphaFoldDB" id="A0A2S8SCT7"/>
<evidence type="ECO:0000313" key="13">
    <source>
        <dbReference type="EMBL" id="PQV58624.1"/>
    </source>
</evidence>
<feature type="transmembrane region" description="Helical" evidence="12">
    <location>
        <begin position="12"/>
        <end position="30"/>
    </location>
</feature>